<dbReference type="CDD" id="cd02440">
    <property type="entry name" value="AdoMet_MTases"/>
    <property type="match status" value="1"/>
</dbReference>
<organism evidence="2 3">
    <name type="scientific">Nonomuraea insulae</name>
    <dbReference type="NCBI Taxonomy" id="1616787"/>
    <lineage>
        <taxon>Bacteria</taxon>
        <taxon>Bacillati</taxon>
        <taxon>Actinomycetota</taxon>
        <taxon>Actinomycetes</taxon>
        <taxon>Streptosporangiales</taxon>
        <taxon>Streptosporangiaceae</taxon>
        <taxon>Nonomuraea</taxon>
    </lineage>
</organism>
<name>A0ABW1CVX4_9ACTN</name>
<dbReference type="InterPro" id="IPR052356">
    <property type="entry name" value="Thiol_S-MT"/>
</dbReference>
<dbReference type="Proteomes" id="UP001596058">
    <property type="component" value="Unassembled WGS sequence"/>
</dbReference>
<dbReference type="EC" id="2.1.1.-" evidence="2"/>
<dbReference type="GO" id="GO:0008168">
    <property type="term" value="F:methyltransferase activity"/>
    <property type="evidence" value="ECO:0007669"/>
    <property type="project" value="UniProtKB-KW"/>
</dbReference>
<evidence type="ECO:0000313" key="3">
    <source>
        <dbReference type="Proteomes" id="UP001596058"/>
    </source>
</evidence>
<dbReference type="Gene3D" id="3.40.50.150">
    <property type="entry name" value="Vaccinia Virus protein VP39"/>
    <property type="match status" value="1"/>
</dbReference>
<evidence type="ECO:0000313" key="2">
    <source>
        <dbReference type="EMBL" id="MFC5828981.1"/>
    </source>
</evidence>
<dbReference type="RefSeq" id="WP_379518481.1">
    <property type="nucleotide sequence ID" value="NZ_JBHSPA010000045.1"/>
</dbReference>
<proteinExistence type="predicted"/>
<dbReference type="SUPFAM" id="SSF53335">
    <property type="entry name" value="S-adenosyl-L-methionine-dependent methyltransferases"/>
    <property type="match status" value="1"/>
</dbReference>
<dbReference type="PANTHER" id="PTHR45036">
    <property type="entry name" value="METHYLTRANSFERASE LIKE 7B"/>
    <property type="match status" value="1"/>
</dbReference>
<gene>
    <name evidence="2" type="ORF">ACFPZ3_34400</name>
</gene>
<evidence type="ECO:0000259" key="1">
    <source>
        <dbReference type="Pfam" id="PF08241"/>
    </source>
</evidence>
<sequence length="208" mass="22368">MTTDFQHPRFAQAYARASELADQRGAYEHRRRLLAGLEGRVIEVGAGNGRNFAHYPASVTEVVAVEPDDTLRAFAAERARSAPVPVSVVPGHAEALPGSSFDAAVVSLVLCSVPSQGRALAEIVRVLRPGAQLRFYEHVRSANPALGLLQHLIAPAWRRLAAGCHLNRDTLAAIERAGFEVSEVERFGFAPQPLVPAMAHVIGRAVTP</sequence>
<dbReference type="InterPro" id="IPR013216">
    <property type="entry name" value="Methyltransf_11"/>
</dbReference>
<dbReference type="EMBL" id="JBHSPA010000045">
    <property type="protein sequence ID" value="MFC5828981.1"/>
    <property type="molecule type" value="Genomic_DNA"/>
</dbReference>
<reference evidence="3" key="1">
    <citation type="journal article" date="2019" name="Int. J. Syst. Evol. Microbiol.">
        <title>The Global Catalogue of Microorganisms (GCM) 10K type strain sequencing project: providing services to taxonomists for standard genome sequencing and annotation.</title>
        <authorList>
            <consortium name="The Broad Institute Genomics Platform"/>
            <consortium name="The Broad Institute Genome Sequencing Center for Infectious Disease"/>
            <person name="Wu L."/>
            <person name="Ma J."/>
        </authorList>
    </citation>
    <scope>NUCLEOTIDE SEQUENCE [LARGE SCALE GENOMIC DNA]</scope>
    <source>
        <strain evidence="3">CCUG 53903</strain>
    </source>
</reference>
<dbReference type="GO" id="GO:0032259">
    <property type="term" value="P:methylation"/>
    <property type="evidence" value="ECO:0007669"/>
    <property type="project" value="UniProtKB-KW"/>
</dbReference>
<comment type="caution">
    <text evidence="2">The sequence shown here is derived from an EMBL/GenBank/DDBJ whole genome shotgun (WGS) entry which is preliminary data.</text>
</comment>
<accession>A0ABW1CVX4</accession>
<keyword evidence="3" id="KW-1185">Reference proteome</keyword>
<dbReference type="PANTHER" id="PTHR45036:SF1">
    <property type="entry name" value="METHYLTRANSFERASE LIKE 7A"/>
    <property type="match status" value="1"/>
</dbReference>
<protein>
    <submittedName>
        <fullName evidence="2">Class I SAM-dependent methyltransferase</fullName>
        <ecNumber evidence="2">2.1.1.-</ecNumber>
    </submittedName>
</protein>
<feature type="domain" description="Methyltransferase type 11" evidence="1">
    <location>
        <begin position="43"/>
        <end position="133"/>
    </location>
</feature>
<keyword evidence="2" id="KW-0808">Transferase</keyword>
<dbReference type="Pfam" id="PF08241">
    <property type="entry name" value="Methyltransf_11"/>
    <property type="match status" value="1"/>
</dbReference>
<dbReference type="InterPro" id="IPR029063">
    <property type="entry name" value="SAM-dependent_MTases_sf"/>
</dbReference>
<keyword evidence="2" id="KW-0489">Methyltransferase</keyword>